<dbReference type="PROSITE" id="PS00383">
    <property type="entry name" value="TYR_PHOSPHATASE_1"/>
    <property type="match status" value="1"/>
</dbReference>
<evidence type="ECO:0000313" key="3">
    <source>
        <dbReference type="Proteomes" id="UP000199517"/>
    </source>
</evidence>
<accession>A0A1I1Y9G7</accession>
<dbReference type="GO" id="GO:0004721">
    <property type="term" value="F:phosphoprotein phosphatase activity"/>
    <property type="evidence" value="ECO:0007669"/>
    <property type="project" value="InterPro"/>
</dbReference>
<protein>
    <submittedName>
        <fullName evidence="2">Protein-tyrosine phosphatase</fullName>
    </submittedName>
</protein>
<comment type="similarity">
    <text evidence="1">Belongs to the protein-tyrosine phosphatase family.</text>
</comment>
<keyword evidence="3" id="KW-1185">Reference proteome</keyword>
<evidence type="ECO:0000256" key="1">
    <source>
        <dbReference type="ARBA" id="ARBA00009580"/>
    </source>
</evidence>
<dbReference type="OrthoDB" id="1188001at2"/>
<organism evidence="2 3">
    <name type="scientific">Paracidovorax konjaci</name>
    <dbReference type="NCBI Taxonomy" id="32040"/>
    <lineage>
        <taxon>Bacteria</taxon>
        <taxon>Pseudomonadati</taxon>
        <taxon>Pseudomonadota</taxon>
        <taxon>Betaproteobacteria</taxon>
        <taxon>Burkholderiales</taxon>
        <taxon>Comamonadaceae</taxon>
        <taxon>Paracidovorax</taxon>
    </lineage>
</organism>
<dbReference type="Proteomes" id="UP000199517">
    <property type="component" value="Unassembled WGS sequence"/>
</dbReference>
<dbReference type="STRING" id="32040.SAMN04489710_11682"/>
<dbReference type="SMART" id="SM01301">
    <property type="entry name" value="PTPlike_phytase"/>
    <property type="match status" value="1"/>
</dbReference>
<reference evidence="3" key="1">
    <citation type="submission" date="2016-10" db="EMBL/GenBank/DDBJ databases">
        <authorList>
            <person name="Varghese N."/>
            <person name="Submissions S."/>
        </authorList>
    </citation>
    <scope>NUCLEOTIDE SEQUENCE [LARGE SCALE GENOMIC DNA]</scope>
    <source>
        <strain evidence="3">DSM 7481</strain>
    </source>
</reference>
<dbReference type="PANTHER" id="PTHR31126">
    <property type="entry name" value="TYROSINE-PROTEIN PHOSPHATASE"/>
    <property type="match status" value="1"/>
</dbReference>
<sequence length="251" mass="27583">MDDATYTRSLNLSGATNFRDLGGYAGQDGRRVRWRRIYRSDHLAGLTAEDARAIAALGLRRAVDFRGAHERATLPYELPGVAYHALSIEPTVVQRAKEMALSGHEMTAAIAAELMRDTYRAFVANNAPEFAALFAHLLESDVPLVFHCTAGKDRTGFAAAMILLALGVPRDVVMQDYLLTNGLYQRPAQLHGSAPDDVLNALWRVQEDFLEAALQAVESDHGGVDRYLAHRLGVGPAERERLARLYLQPGS</sequence>
<name>A0A1I1Y9G7_9BURK</name>
<dbReference type="EMBL" id="FOMQ01000016">
    <property type="protein sequence ID" value="SFE16227.1"/>
    <property type="molecule type" value="Genomic_DNA"/>
</dbReference>
<dbReference type="RefSeq" id="WP_092956327.1">
    <property type="nucleotide sequence ID" value="NZ_FOMQ01000016.1"/>
</dbReference>
<gene>
    <name evidence="2" type="ORF">SAMN04489710_11682</name>
</gene>
<dbReference type="Gene3D" id="3.90.190.10">
    <property type="entry name" value="Protein tyrosine phosphatase superfamily"/>
    <property type="match status" value="1"/>
</dbReference>
<dbReference type="InterPro" id="IPR026893">
    <property type="entry name" value="Tyr/Ser_Pase_IphP-type"/>
</dbReference>
<proteinExistence type="inferred from homology"/>
<dbReference type="AlphaFoldDB" id="A0A1I1Y9G7"/>
<dbReference type="PANTHER" id="PTHR31126:SF1">
    <property type="entry name" value="TYROSINE SPECIFIC PROTEIN PHOSPHATASES DOMAIN-CONTAINING PROTEIN"/>
    <property type="match status" value="1"/>
</dbReference>
<dbReference type="Pfam" id="PF13350">
    <property type="entry name" value="Y_phosphatase3"/>
    <property type="match status" value="1"/>
</dbReference>
<evidence type="ECO:0000313" key="2">
    <source>
        <dbReference type="EMBL" id="SFE16227.1"/>
    </source>
</evidence>
<dbReference type="SUPFAM" id="SSF52799">
    <property type="entry name" value="(Phosphotyrosine protein) phosphatases II"/>
    <property type="match status" value="1"/>
</dbReference>
<dbReference type="InterPro" id="IPR016130">
    <property type="entry name" value="Tyr_Pase_AS"/>
</dbReference>
<dbReference type="InterPro" id="IPR029021">
    <property type="entry name" value="Prot-tyrosine_phosphatase-like"/>
</dbReference>